<dbReference type="GO" id="GO:0009922">
    <property type="term" value="F:fatty acid elongase activity"/>
    <property type="evidence" value="ECO:0007669"/>
    <property type="project" value="UniProtKB-EC"/>
</dbReference>
<dbReference type="EC" id="2.3.1.199" evidence="11"/>
<dbReference type="PANTHER" id="PTHR11157">
    <property type="entry name" value="FATTY ACID ACYL TRANSFERASE-RELATED"/>
    <property type="match status" value="1"/>
</dbReference>
<evidence type="ECO:0000256" key="5">
    <source>
        <dbReference type="ARBA" id="ARBA00022692"/>
    </source>
</evidence>
<dbReference type="InterPro" id="IPR002076">
    <property type="entry name" value="ELO_fam"/>
</dbReference>
<dbReference type="GO" id="GO:0030148">
    <property type="term" value="P:sphingolipid biosynthetic process"/>
    <property type="evidence" value="ECO:0007669"/>
    <property type="project" value="TreeGrafter"/>
</dbReference>
<feature type="transmembrane region" description="Helical" evidence="11">
    <location>
        <begin position="161"/>
        <end position="180"/>
    </location>
</feature>
<keyword evidence="8 11" id="KW-0443">Lipid metabolism</keyword>
<evidence type="ECO:0000256" key="11">
    <source>
        <dbReference type="RuleBase" id="RU361115"/>
    </source>
</evidence>
<comment type="similarity">
    <text evidence="11">Belongs to the ELO family.</text>
</comment>
<keyword evidence="5 11" id="KW-0812">Transmembrane</keyword>
<evidence type="ECO:0000313" key="13">
    <source>
        <dbReference type="WBParaSite" id="MBELARI_LOCUS4274"/>
    </source>
</evidence>
<dbReference type="GO" id="GO:0005789">
    <property type="term" value="C:endoplasmic reticulum membrane"/>
    <property type="evidence" value="ECO:0007669"/>
    <property type="project" value="TreeGrafter"/>
</dbReference>
<dbReference type="AlphaFoldDB" id="A0AAF3J971"/>
<evidence type="ECO:0000256" key="7">
    <source>
        <dbReference type="ARBA" id="ARBA00022989"/>
    </source>
</evidence>
<feature type="transmembrane region" description="Helical" evidence="11">
    <location>
        <begin position="232"/>
        <end position="252"/>
    </location>
</feature>
<dbReference type="GO" id="GO:0034626">
    <property type="term" value="P:fatty acid elongation, polyunsaturated fatty acid"/>
    <property type="evidence" value="ECO:0007669"/>
    <property type="project" value="TreeGrafter"/>
</dbReference>
<name>A0AAF3J971_9BILA</name>
<keyword evidence="10 11" id="KW-0275">Fatty acid biosynthesis</keyword>
<feature type="transmembrane region" description="Helical" evidence="11">
    <location>
        <begin position="110"/>
        <end position="131"/>
    </location>
</feature>
<feature type="transmembrane region" description="Helical" evidence="11">
    <location>
        <begin position="138"/>
        <end position="155"/>
    </location>
</feature>
<reference evidence="13" key="1">
    <citation type="submission" date="2024-02" db="UniProtKB">
        <authorList>
            <consortium name="WormBaseParasite"/>
        </authorList>
    </citation>
    <scope>IDENTIFICATION</scope>
</reference>
<dbReference type="Pfam" id="PF01151">
    <property type="entry name" value="ELO"/>
    <property type="match status" value="1"/>
</dbReference>
<feature type="transmembrane region" description="Helical" evidence="11">
    <location>
        <begin position="23"/>
        <end position="45"/>
    </location>
</feature>
<keyword evidence="4 11" id="KW-0808">Transferase</keyword>
<evidence type="ECO:0000256" key="2">
    <source>
        <dbReference type="ARBA" id="ARBA00005194"/>
    </source>
</evidence>
<protein>
    <recommendedName>
        <fullName evidence="11">Elongation of very long chain fatty acids protein</fullName>
        <ecNumber evidence="11">2.3.1.199</ecNumber>
    </recommendedName>
    <alternativeName>
        <fullName evidence="11">Very-long-chain 3-oxoacyl-CoA synthase</fullName>
    </alternativeName>
</protein>
<proteinExistence type="inferred from homology"/>
<evidence type="ECO:0000256" key="4">
    <source>
        <dbReference type="ARBA" id="ARBA00022679"/>
    </source>
</evidence>
<sequence>MSTDVGFTDIFFGEWDVEKTKIYMSYFLPLTYKITIGYLLAIYFGQKLMKNRKEFKLDNTLTVWNFLFALFSGIAAYKLTPELAGVWKNHGFVASYCDNHDYYTDPSTGFWGWMFVMSKLPELGDTAFLVLRKRPVIFMHWAHHAITYVYAILTYSEMQAWARWSLVLNLIVHTIMYTYFGLRAMKIELPRPLAKFITTIQIVQFVISLWIFGHVIFMKYFNTRSCAASWNVLSLGGVMYLMYLYLFCEFFYKAYIKKRSPTKVTKAE</sequence>
<evidence type="ECO:0000256" key="10">
    <source>
        <dbReference type="ARBA" id="ARBA00023160"/>
    </source>
</evidence>
<evidence type="ECO:0000256" key="9">
    <source>
        <dbReference type="ARBA" id="ARBA00023136"/>
    </source>
</evidence>
<dbReference type="Proteomes" id="UP000887575">
    <property type="component" value="Unassembled WGS sequence"/>
</dbReference>
<organism evidence="12 13">
    <name type="scientific">Mesorhabditis belari</name>
    <dbReference type="NCBI Taxonomy" id="2138241"/>
    <lineage>
        <taxon>Eukaryota</taxon>
        <taxon>Metazoa</taxon>
        <taxon>Ecdysozoa</taxon>
        <taxon>Nematoda</taxon>
        <taxon>Chromadorea</taxon>
        <taxon>Rhabditida</taxon>
        <taxon>Rhabditina</taxon>
        <taxon>Rhabditomorpha</taxon>
        <taxon>Rhabditoidea</taxon>
        <taxon>Rhabditidae</taxon>
        <taxon>Mesorhabditinae</taxon>
        <taxon>Mesorhabditis</taxon>
    </lineage>
</organism>
<evidence type="ECO:0000256" key="6">
    <source>
        <dbReference type="ARBA" id="ARBA00022832"/>
    </source>
</evidence>
<dbReference type="PANTHER" id="PTHR11157:SF30">
    <property type="entry name" value="ELONGATION OF LONG CHAIN FATTY ACIDS PROTEIN 2"/>
    <property type="match status" value="1"/>
</dbReference>
<keyword evidence="9 11" id="KW-0472">Membrane</keyword>
<dbReference type="GO" id="GO:0019367">
    <property type="term" value="P:fatty acid elongation, saturated fatty acid"/>
    <property type="evidence" value="ECO:0007669"/>
    <property type="project" value="TreeGrafter"/>
</dbReference>
<feature type="transmembrane region" description="Helical" evidence="11">
    <location>
        <begin position="57"/>
        <end position="77"/>
    </location>
</feature>
<accession>A0AAF3J971</accession>
<evidence type="ECO:0000256" key="8">
    <source>
        <dbReference type="ARBA" id="ARBA00023098"/>
    </source>
</evidence>
<dbReference type="GO" id="GO:0042761">
    <property type="term" value="P:very long-chain fatty acid biosynthetic process"/>
    <property type="evidence" value="ECO:0007669"/>
    <property type="project" value="TreeGrafter"/>
</dbReference>
<dbReference type="WBParaSite" id="MBELARI_LOCUS4274">
    <property type="protein sequence ID" value="MBELARI_LOCUS4274"/>
    <property type="gene ID" value="MBELARI_LOCUS4274"/>
</dbReference>
<keyword evidence="12" id="KW-1185">Reference proteome</keyword>
<comment type="catalytic activity">
    <reaction evidence="11">
        <text>a very-long-chain acyl-CoA + malonyl-CoA + H(+) = a very-long-chain 3-oxoacyl-CoA + CO2 + CoA</text>
        <dbReference type="Rhea" id="RHEA:32727"/>
        <dbReference type="ChEBI" id="CHEBI:15378"/>
        <dbReference type="ChEBI" id="CHEBI:16526"/>
        <dbReference type="ChEBI" id="CHEBI:57287"/>
        <dbReference type="ChEBI" id="CHEBI:57384"/>
        <dbReference type="ChEBI" id="CHEBI:90725"/>
        <dbReference type="ChEBI" id="CHEBI:90736"/>
        <dbReference type="EC" id="2.3.1.199"/>
    </reaction>
</comment>
<evidence type="ECO:0000256" key="1">
    <source>
        <dbReference type="ARBA" id="ARBA00004141"/>
    </source>
</evidence>
<feature type="transmembrane region" description="Helical" evidence="11">
    <location>
        <begin position="192"/>
        <end position="212"/>
    </location>
</feature>
<dbReference type="GO" id="GO:0034625">
    <property type="term" value="P:fatty acid elongation, monounsaturated fatty acid"/>
    <property type="evidence" value="ECO:0007669"/>
    <property type="project" value="TreeGrafter"/>
</dbReference>
<comment type="subcellular location">
    <subcellularLocation>
        <location evidence="1">Membrane</location>
        <topology evidence="1">Multi-pass membrane protein</topology>
    </subcellularLocation>
</comment>
<comment type="pathway">
    <text evidence="2">Lipid metabolism; fatty acid biosynthesis.</text>
</comment>
<evidence type="ECO:0000256" key="3">
    <source>
        <dbReference type="ARBA" id="ARBA00022516"/>
    </source>
</evidence>
<keyword evidence="3 11" id="KW-0444">Lipid biosynthesis</keyword>
<evidence type="ECO:0000313" key="12">
    <source>
        <dbReference type="Proteomes" id="UP000887575"/>
    </source>
</evidence>
<keyword evidence="6 11" id="KW-0276">Fatty acid metabolism</keyword>
<keyword evidence="7 11" id="KW-1133">Transmembrane helix</keyword>